<dbReference type="PANTHER" id="PTHR32347:SF23">
    <property type="entry name" value="BLL5650 PROTEIN"/>
    <property type="match status" value="1"/>
</dbReference>
<feature type="coiled-coil region" evidence="3">
    <location>
        <begin position="113"/>
        <end position="203"/>
    </location>
</feature>
<dbReference type="Gene3D" id="2.40.420.20">
    <property type="match status" value="1"/>
</dbReference>
<evidence type="ECO:0000256" key="2">
    <source>
        <dbReference type="ARBA" id="ARBA00023054"/>
    </source>
</evidence>
<dbReference type="PATRIC" id="fig|28229.3.peg.2372"/>
<dbReference type="RefSeq" id="WP_033082404.1">
    <property type="nucleotide sequence ID" value="NZ_JQEC01000029.1"/>
</dbReference>
<protein>
    <recommendedName>
        <fullName evidence="7">Efflux transporter, RND family, MFP subunit</fullName>
    </recommendedName>
</protein>
<evidence type="ECO:0000313" key="6">
    <source>
        <dbReference type="Proteomes" id="UP000029868"/>
    </source>
</evidence>
<evidence type="ECO:0000256" key="3">
    <source>
        <dbReference type="SAM" id="Coils"/>
    </source>
</evidence>
<dbReference type="PANTHER" id="PTHR32347">
    <property type="entry name" value="EFFLUX SYSTEM COMPONENT YKNX-RELATED"/>
    <property type="match status" value="1"/>
</dbReference>
<dbReference type="EMBL" id="JQEC01000029">
    <property type="protein sequence ID" value="KGJ92830.1"/>
    <property type="molecule type" value="Genomic_DNA"/>
</dbReference>
<comment type="caution">
    <text evidence="5">The sequence shown here is derived from an EMBL/GenBank/DDBJ whole genome shotgun (WGS) entry which is preliminary data.</text>
</comment>
<dbReference type="GO" id="GO:0030313">
    <property type="term" value="C:cell envelope"/>
    <property type="evidence" value="ECO:0007669"/>
    <property type="project" value="UniProtKB-SubCell"/>
</dbReference>
<feature type="transmembrane region" description="Helical" evidence="4">
    <location>
        <begin position="12"/>
        <end position="32"/>
    </location>
</feature>
<evidence type="ECO:0000256" key="4">
    <source>
        <dbReference type="SAM" id="Phobius"/>
    </source>
</evidence>
<keyword evidence="2 3" id="KW-0175">Coiled coil</keyword>
<dbReference type="Gene3D" id="1.10.287.470">
    <property type="entry name" value="Helix hairpin bin"/>
    <property type="match status" value="1"/>
</dbReference>
<dbReference type="SUPFAM" id="SSF111369">
    <property type="entry name" value="HlyD-like secretion proteins"/>
    <property type="match status" value="1"/>
</dbReference>
<gene>
    <name evidence="5" type="ORF">GAB14E_2746</name>
</gene>
<reference evidence="5 6" key="1">
    <citation type="submission" date="2014-08" db="EMBL/GenBank/DDBJ databases">
        <title>Genomic and Phenotypic Diversity of Colwellia psychrerythraea strains from Disparate Marine Basins.</title>
        <authorList>
            <person name="Techtmann S.M."/>
            <person name="Stelling S.C."/>
            <person name="Utturkar S.M."/>
            <person name="Alshibli N."/>
            <person name="Harris A."/>
            <person name="Brown S.D."/>
            <person name="Hazen T.C."/>
        </authorList>
    </citation>
    <scope>NUCLEOTIDE SEQUENCE [LARGE SCALE GENOMIC DNA]</scope>
    <source>
        <strain evidence="5 6">GAB14E</strain>
    </source>
</reference>
<dbReference type="Gene3D" id="2.40.30.170">
    <property type="match status" value="1"/>
</dbReference>
<dbReference type="Gene3D" id="2.40.50.100">
    <property type="match status" value="1"/>
</dbReference>
<dbReference type="AlphaFoldDB" id="A0A099KRI0"/>
<comment type="subcellular location">
    <subcellularLocation>
        <location evidence="1">Cell envelope</location>
    </subcellularLocation>
</comment>
<keyword evidence="4" id="KW-0812">Transmembrane</keyword>
<sequence length="417" mass="46477">MDKIKSDTSKKAIYHNKWFITSLIVSVSLFWLSVNKSFGQITIARESLLIATVQQGDLDVVVDGYGKLISNKQLLISALTNARVKEIILKPGALVEKGSVIVRLENPVLPQQVDDEQQQVAQRKANLRQLKLTQKRELLSDEADLARIKASLQSAELKRKAEQQLLAKGIISTLSFEQTRLHEVQLRQQIEFLKLRTEQLKEVHSEAINIMKQAIKQQEGRLVIAQSRLTSLDVLAEFSGVLQKLSVELGQNLIAGQTIGLIGSVSDLVAIIKVPQSQAQQISFGQQAVIDTRTDKIIGKVTRIDPLVSNNTVSIEISLSKKLPASARPELNVDAQITITKLKNILYLKRPANIKTDRHSSLYKVDKTNQQARQQSIQFGQQAGRYIEVLSGVKLNEQFIISDLANIKETVSTLTID</sequence>
<name>A0A099KRI0_COLPS</name>
<proteinExistence type="predicted"/>
<evidence type="ECO:0000256" key="1">
    <source>
        <dbReference type="ARBA" id="ARBA00004196"/>
    </source>
</evidence>
<keyword evidence="4" id="KW-1133">Transmembrane helix</keyword>
<dbReference type="OrthoDB" id="6397038at2"/>
<keyword evidence="4" id="KW-0472">Membrane</keyword>
<dbReference type="InterPro" id="IPR050465">
    <property type="entry name" value="UPF0194_transport"/>
</dbReference>
<organism evidence="5 6">
    <name type="scientific">Colwellia psychrerythraea</name>
    <name type="common">Vibrio psychroerythus</name>
    <dbReference type="NCBI Taxonomy" id="28229"/>
    <lineage>
        <taxon>Bacteria</taxon>
        <taxon>Pseudomonadati</taxon>
        <taxon>Pseudomonadota</taxon>
        <taxon>Gammaproteobacteria</taxon>
        <taxon>Alteromonadales</taxon>
        <taxon>Colwelliaceae</taxon>
        <taxon>Colwellia</taxon>
    </lineage>
</organism>
<accession>A0A099KRI0</accession>
<dbReference type="Proteomes" id="UP000029868">
    <property type="component" value="Unassembled WGS sequence"/>
</dbReference>
<evidence type="ECO:0008006" key="7">
    <source>
        <dbReference type="Google" id="ProtNLM"/>
    </source>
</evidence>
<evidence type="ECO:0000313" key="5">
    <source>
        <dbReference type="EMBL" id="KGJ92830.1"/>
    </source>
</evidence>